<evidence type="ECO:0000313" key="2">
    <source>
        <dbReference type="Proteomes" id="UP000031806"/>
    </source>
</evidence>
<evidence type="ECO:0000313" key="1">
    <source>
        <dbReference type="EMBL" id="AJF40637.1"/>
    </source>
</evidence>
<reference evidence="1 2" key="1">
    <citation type="journal article" date="2015" name="Genome Announc.">
        <title>Complete Genome Sequence of Salmonella enterica Serovar Typhimurium Myophage Mushroom.</title>
        <authorList>
            <person name="Tolen T.N."/>
            <person name="Xie Y."/>
            <person name="Hernandez A.C."/>
            <person name="Kuty Everett G.F."/>
        </authorList>
    </citation>
    <scope>NUCLEOTIDE SEQUENCE [LARGE SCALE GENOMIC DNA]</scope>
</reference>
<keyword evidence="2" id="KW-1185">Reference proteome</keyword>
<proteinExistence type="predicted"/>
<protein>
    <submittedName>
        <fullName evidence="1">Uncharacterized protein</fullName>
    </submittedName>
</protein>
<name>A0A0B5H2G8_9CAUD</name>
<dbReference type="EMBL" id="KP143762">
    <property type="protein sequence ID" value="AJF40637.1"/>
    <property type="molecule type" value="Genomic_DNA"/>
</dbReference>
<sequence>MAYVTVITDKAGASWSTQVSDKMTPMQCLKYFEQWNKGEGTSPFHVMRIVHTDKEGNKTALNSEYYATRFETRSKIMKLLRESGYSHIAALIWDDLLKGQKMNYVKPEKIFIS</sequence>
<organism evidence="1 2">
    <name type="scientific">Salmonella phage Mushroom</name>
    <dbReference type="NCBI Taxonomy" id="1572716"/>
    <lineage>
        <taxon>Viruses</taxon>
        <taxon>Duplodnaviria</taxon>
        <taxon>Heunggongvirae</taxon>
        <taxon>Uroviricota</taxon>
        <taxon>Caudoviricetes</taxon>
        <taxon>Andersonviridae</taxon>
        <taxon>Ounavirinae</taxon>
        <taxon>Felixounavirus</taxon>
        <taxon>Felixounavirus mushroom</taxon>
    </lineage>
</organism>
<accession>A0A0B5H2G8</accession>
<gene>
    <name evidence="1" type="ORF">CPT_Mushroom107</name>
</gene>
<dbReference type="Proteomes" id="UP000031806">
    <property type="component" value="Segment"/>
</dbReference>